<dbReference type="PANTHER" id="PTHR46648">
    <property type="entry name" value="HIT FAMILY PROTEIN 1"/>
    <property type="match status" value="1"/>
</dbReference>
<dbReference type="AlphaFoldDB" id="A0A1G8FVD7"/>
<dbReference type="Pfam" id="PF01230">
    <property type="entry name" value="HIT"/>
    <property type="match status" value="1"/>
</dbReference>
<dbReference type="InterPro" id="IPR001310">
    <property type="entry name" value="Histidine_triad_HIT"/>
</dbReference>
<dbReference type="Gene3D" id="3.30.428.10">
    <property type="entry name" value="HIT-like"/>
    <property type="match status" value="1"/>
</dbReference>
<feature type="short sequence motif" description="Histidine triad motif" evidence="2 3">
    <location>
        <begin position="91"/>
        <end position="95"/>
    </location>
</feature>
<dbReference type="PRINTS" id="PR00332">
    <property type="entry name" value="HISTRIAD"/>
</dbReference>
<name>A0A1G8FVD7_9MICC</name>
<evidence type="ECO:0000256" key="1">
    <source>
        <dbReference type="PIRSR" id="PIRSR601310-1"/>
    </source>
</evidence>
<evidence type="ECO:0000313" key="5">
    <source>
        <dbReference type="EMBL" id="SDH86091.1"/>
    </source>
</evidence>
<keyword evidence="6" id="KW-1185">Reference proteome</keyword>
<dbReference type="STRING" id="335973.SAMN04488693_103211"/>
<dbReference type="OrthoDB" id="9784774at2"/>
<dbReference type="PANTHER" id="PTHR46648:SF1">
    <property type="entry name" value="ADENOSINE 5'-MONOPHOSPHORAMIDASE HNT1"/>
    <property type="match status" value="1"/>
</dbReference>
<evidence type="ECO:0000259" key="4">
    <source>
        <dbReference type="PROSITE" id="PS51084"/>
    </source>
</evidence>
<evidence type="ECO:0000256" key="3">
    <source>
        <dbReference type="PROSITE-ProRule" id="PRU00464"/>
    </source>
</evidence>
<sequence length="141" mass="15964">MSTLFTKIIEGEIPGRFVWKDDDVTAFLTIAPITDGHVMVVPRREVAHWVDLDPDLLGKVMAVAQRIARVQEKEFSARRIGVLMEGYEIPHVHVHIWPTQSAADFDVHKVDHNPEPAKLDENADRLRRALRDAGHAAYVPD</sequence>
<proteinExistence type="predicted"/>
<dbReference type="GO" id="GO:0009117">
    <property type="term" value="P:nucleotide metabolic process"/>
    <property type="evidence" value="ECO:0007669"/>
    <property type="project" value="TreeGrafter"/>
</dbReference>
<dbReference type="RefSeq" id="WP_090585105.1">
    <property type="nucleotide sequence ID" value="NZ_FNDT01000003.1"/>
</dbReference>
<dbReference type="InterPro" id="IPR011146">
    <property type="entry name" value="HIT-like"/>
</dbReference>
<reference evidence="5 6" key="1">
    <citation type="submission" date="2016-10" db="EMBL/GenBank/DDBJ databases">
        <authorList>
            <person name="de Groot N.N."/>
        </authorList>
    </citation>
    <scope>NUCLEOTIDE SEQUENCE [LARGE SCALE GENOMIC DNA]</scope>
    <source>
        <strain evidence="5 6">NP_1H</strain>
    </source>
</reference>
<feature type="active site" description="Tele-AMP-histidine intermediate" evidence="1">
    <location>
        <position position="93"/>
    </location>
</feature>
<dbReference type="Proteomes" id="UP000199258">
    <property type="component" value="Unassembled WGS sequence"/>
</dbReference>
<dbReference type="PROSITE" id="PS51084">
    <property type="entry name" value="HIT_2"/>
    <property type="match status" value="1"/>
</dbReference>
<dbReference type="InterPro" id="IPR036265">
    <property type="entry name" value="HIT-like_sf"/>
</dbReference>
<evidence type="ECO:0000256" key="2">
    <source>
        <dbReference type="PIRSR" id="PIRSR601310-3"/>
    </source>
</evidence>
<organism evidence="5 6">
    <name type="scientific">Arthrobacter subterraneus</name>
    <dbReference type="NCBI Taxonomy" id="335973"/>
    <lineage>
        <taxon>Bacteria</taxon>
        <taxon>Bacillati</taxon>
        <taxon>Actinomycetota</taxon>
        <taxon>Actinomycetes</taxon>
        <taxon>Micrococcales</taxon>
        <taxon>Micrococcaceae</taxon>
        <taxon>Arthrobacter</taxon>
    </lineage>
</organism>
<protein>
    <submittedName>
        <fullName evidence="5">Histidine triad (HIT) family protein</fullName>
    </submittedName>
</protein>
<dbReference type="GO" id="GO:0003824">
    <property type="term" value="F:catalytic activity"/>
    <property type="evidence" value="ECO:0007669"/>
    <property type="project" value="InterPro"/>
</dbReference>
<feature type="domain" description="HIT" evidence="4">
    <location>
        <begin position="4"/>
        <end position="107"/>
    </location>
</feature>
<dbReference type="SUPFAM" id="SSF54197">
    <property type="entry name" value="HIT-like"/>
    <property type="match status" value="1"/>
</dbReference>
<evidence type="ECO:0000313" key="6">
    <source>
        <dbReference type="Proteomes" id="UP000199258"/>
    </source>
</evidence>
<gene>
    <name evidence="5" type="ORF">SAMN04488693_103211</name>
</gene>
<accession>A0A1G8FVD7</accession>
<dbReference type="EMBL" id="FNDT01000003">
    <property type="protein sequence ID" value="SDH86091.1"/>
    <property type="molecule type" value="Genomic_DNA"/>
</dbReference>